<dbReference type="InterPro" id="IPR037171">
    <property type="entry name" value="NagB/RpiA_transferase-like"/>
</dbReference>
<accession>A0ABQ4N3R8</accession>
<name>A0ABQ4N3R8_9BACL</name>
<proteinExistence type="predicted"/>
<dbReference type="Gene3D" id="3.40.1080.10">
    <property type="entry name" value="Glutaconate Coenzyme A-transferase"/>
    <property type="match status" value="1"/>
</dbReference>
<dbReference type="SUPFAM" id="SSF100950">
    <property type="entry name" value="NagB/RpiA/CoA transferase-like"/>
    <property type="match status" value="1"/>
</dbReference>
<dbReference type="Proteomes" id="UP000680304">
    <property type="component" value="Unassembled WGS sequence"/>
</dbReference>
<dbReference type="EMBL" id="BOVJ01000042">
    <property type="protein sequence ID" value="GIQ62802.1"/>
    <property type="molecule type" value="Genomic_DNA"/>
</dbReference>
<keyword evidence="2" id="KW-1185">Reference proteome</keyword>
<reference evidence="1 2" key="1">
    <citation type="submission" date="2021-04" db="EMBL/GenBank/DDBJ databases">
        <title>Draft genome sequence of Paenibacillus cisolokensis, LC2-13A.</title>
        <authorList>
            <person name="Uke A."/>
            <person name="Chhe C."/>
            <person name="Baramee S."/>
            <person name="Kosugi A."/>
        </authorList>
    </citation>
    <scope>NUCLEOTIDE SEQUENCE [LARGE SCALE GENOMIC DNA]</scope>
    <source>
        <strain evidence="1 2">LC2-13A</strain>
    </source>
</reference>
<organism evidence="1 2">
    <name type="scientific">Paenibacillus cisolokensis</name>
    <dbReference type="NCBI Taxonomy" id="1658519"/>
    <lineage>
        <taxon>Bacteria</taxon>
        <taxon>Bacillati</taxon>
        <taxon>Bacillota</taxon>
        <taxon>Bacilli</taxon>
        <taxon>Bacillales</taxon>
        <taxon>Paenibacillaceae</taxon>
        <taxon>Paenibacillus</taxon>
    </lineage>
</organism>
<dbReference type="InterPro" id="IPR004165">
    <property type="entry name" value="CoA_trans_fam_I"/>
</dbReference>
<comment type="caution">
    <text evidence="1">The sequence shown here is derived from an EMBL/GenBank/DDBJ whole genome shotgun (WGS) entry which is preliminary data.</text>
</comment>
<evidence type="ECO:0000313" key="1">
    <source>
        <dbReference type="EMBL" id="GIQ62802.1"/>
    </source>
</evidence>
<dbReference type="SMART" id="SM00882">
    <property type="entry name" value="CoA_trans"/>
    <property type="match status" value="1"/>
</dbReference>
<dbReference type="Gene3D" id="3.30.30.40">
    <property type="match status" value="1"/>
</dbReference>
<gene>
    <name evidence="1" type="primary">gctA</name>
    <name evidence="1" type="ORF">PACILC2_13700</name>
</gene>
<protein>
    <submittedName>
        <fullName evidence="1">CoA synthetase</fullName>
    </submittedName>
</protein>
<sequence>MASIRELIRSGVRDLHLVCSGSAAIGADLLIGAGCVRSIELSHMMLGEFGFAPHFRRSAEKGEVRVLEHTCPAMASALQAGAMGIPFIPVHGLLGTDLLTVREDFRLIDHPYRPNDRIAVVPAIRPDVCLLHGYQADRDGNVVVSRLQNARVLAQASRRCVVTVEEIVESGQLDLRRGTWLSARYISAIAEVPYGAHPTGCPGYYEEDREHIGRYVKSAVQPKDFTEYLDNYIFACAGHAEYAAVHAKKDGGYAV</sequence>
<dbReference type="Pfam" id="PF01144">
    <property type="entry name" value="CoA_trans"/>
    <property type="match status" value="1"/>
</dbReference>
<evidence type="ECO:0000313" key="2">
    <source>
        <dbReference type="Proteomes" id="UP000680304"/>
    </source>
</evidence>